<evidence type="ECO:0000256" key="8">
    <source>
        <dbReference type="ARBA" id="ARBA00025737"/>
    </source>
</evidence>
<evidence type="ECO:0000313" key="13">
    <source>
        <dbReference type="Proteomes" id="UP000019489"/>
    </source>
</evidence>
<keyword evidence="4" id="KW-0479">Metal-binding</keyword>
<dbReference type="Pfam" id="PF04261">
    <property type="entry name" value="Dyp_perox_N"/>
    <property type="match status" value="1"/>
</dbReference>
<sequence length="396" mass="42415">MVAGGLAAAAGLVGGCSGTDQLGVRAGTTAGATSRGPTSNASTVPFRGPRQAGVVTEPQPYAAWVGLDLAPGADRDSARRLLRVWTDDIERLMAARAPVTDLEPELAGVAARLTVTVGVGPGFYAAVGLEADRPEWLAPLPRFPVDRLDPRWGQTDLVVQVCADSPVAVSHARRRLVVGAEPLVRQRWVQRGFREPLTGSREGLPFRNLFGQVDGTVQPAVDGIDDHLVWLGRDAPRGLRGGSSMVVRRIAMDLDRWDAADRRARENAVGRRLSDGAPLTGTSETDPPDLLAKDGLGFPVIDGASHMRRAMPQQPHERILRRPYSYDDPPGPDARTDSGLVFVSFQADPVRQFVPIQRRLAEADLLNIWTTPVGSAVYAVLPGARPGETLGQALLI</sequence>
<evidence type="ECO:0000259" key="10">
    <source>
        <dbReference type="Pfam" id="PF04261"/>
    </source>
</evidence>
<dbReference type="STRING" id="1386089.N865_17965"/>
<accession>W9G1W5</accession>
<dbReference type="eggNOG" id="COG2837">
    <property type="taxonomic scope" value="Bacteria"/>
</dbReference>
<protein>
    <submittedName>
        <fullName evidence="12">Peroxidase</fullName>
    </submittedName>
</protein>
<evidence type="ECO:0000256" key="5">
    <source>
        <dbReference type="ARBA" id="ARBA00022729"/>
    </source>
</evidence>
<evidence type="ECO:0000256" key="4">
    <source>
        <dbReference type="ARBA" id="ARBA00022723"/>
    </source>
</evidence>
<dbReference type="GO" id="GO:0046872">
    <property type="term" value="F:metal ion binding"/>
    <property type="evidence" value="ECO:0007669"/>
    <property type="project" value="UniProtKB-KW"/>
</dbReference>
<feature type="region of interest" description="Disordered" evidence="9">
    <location>
        <begin position="27"/>
        <end position="52"/>
    </location>
</feature>
<keyword evidence="13" id="KW-1185">Reference proteome</keyword>
<gene>
    <name evidence="12" type="ORF">N865_17965</name>
</gene>
<dbReference type="GO" id="GO:0004601">
    <property type="term" value="F:peroxidase activity"/>
    <property type="evidence" value="ECO:0007669"/>
    <property type="project" value="UniProtKB-KW"/>
</dbReference>
<dbReference type="PANTHER" id="PTHR30521">
    <property type="entry name" value="DEFERROCHELATASE/PEROXIDASE"/>
    <property type="match status" value="1"/>
</dbReference>
<feature type="compositionally biased region" description="Polar residues" evidence="9">
    <location>
        <begin position="30"/>
        <end position="43"/>
    </location>
</feature>
<evidence type="ECO:0000256" key="9">
    <source>
        <dbReference type="SAM" id="MobiDB-lite"/>
    </source>
</evidence>
<proteinExistence type="inferred from homology"/>
<feature type="domain" description="Dyp-type peroxidase C-terminal" evidence="11">
    <location>
        <begin position="207"/>
        <end position="384"/>
    </location>
</feature>
<dbReference type="PROSITE" id="PS51404">
    <property type="entry name" value="DYP_PEROXIDASE"/>
    <property type="match status" value="1"/>
</dbReference>
<evidence type="ECO:0000256" key="7">
    <source>
        <dbReference type="ARBA" id="ARBA00023004"/>
    </source>
</evidence>
<dbReference type="PANTHER" id="PTHR30521:SF4">
    <property type="entry name" value="DEFERROCHELATASE"/>
    <property type="match status" value="1"/>
</dbReference>
<keyword evidence="3" id="KW-0349">Heme</keyword>
<evidence type="ECO:0000313" key="12">
    <source>
        <dbReference type="EMBL" id="EWT00066.1"/>
    </source>
</evidence>
<dbReference type="GO" id="GO:0005829">
    <property type="term" value="C:cytosol"/>
    <property type="evidence" value="ECO:0007669"/>
    <property type="project" value="TreeGrafter"/>
</dbReference>
<evidence type="ECO:0000256" key="1">
    <source>
        <dbReference type="ARBA" id="ARBA00001970"/>
    </source>
</evidence>
<dbReference type="PATRIC" id="fig|1386089.3.peg.3699"/>
<dbReference type="Proteomes" id="UP000019489">
    <property type="component" value="Unassembled WGS sequence"/>
</dbReference>
<evidence type="ECO:0000256" key="6">
    <source>
        <dbReference type="ARBA" id="ARBA00023002"/>
    </source>
</evidence>
<feature type="region of interest" description="Disordered" evidence="9">
    <location>
        <begin position="266"/>
        <end position="292"/>
    </location>
</feature>
<dbReference type="NCBIfam" id="TIGR01413">
    <property type="entry name" value="Dyp_perox_fam"/>
    <property type="match status" value="1"/>
</dbReference>
<dbReference type="InterPro" id="IPR006314">
    <property type="entry name" value="Dyp_peroxidase"/>
</dbReference>
<organism evidence="12 13">
    <name type="scientific">Intrasporangium oryzae NRRL B-24470</name>
    <dbReference type="NCBI Taxonomy" id="1386089"/>
    <lineage>
        <taxon>Bacteria</taxon>
        <taxon>Bacillati</taxon>
        <taxon>Actinomycetota</taxon>
        <taxon>Actinomycetes</taxon>
        <taxon>Micrococcales</taxon>
        <taxon>Intrasporangiaceae</taxon>
        <taxon>Intrasporangium</taxon>
    </lineage>
</organism>
<comment type="cofactor">
    <cofactor evidence="1">
        <name>heme b</name>
        <dbReference type="ChEBI" id="CHEBI:60344"/>
    </cofactor>
</comment>
<name>W9G1W5_9MICO</name>
<keyword evidence="6" id="KW-0560">Oxidoreductase</keyword>
<dbReference type="InterPro" id="IPR048327">
    <property type="entry name" value="Dyp_perox_N"/>
</dbReference>
<dbReference type="Pfam" id="PF20628">
    <property type="entry name" value="Dyp_perox_C"/>
    <property type="match status" value="1"/>
</dbReference>
<comment type="caution">
    <text evidence="12">The sequence shown here is derived from an EMBL/GenBank/DDBJ whole genome shotgun (WGS) entry which is preliminary data.</text>
</comment>
<comment type="similarity">
    <text evidence="8">Belongs to the DyP-type peroxidase family.</text>
</comment>
<evidence type="ECO:0000259" key="11">
    <source>
        <dbReference type="Pfam" id="PF20628"/>
    </source>
</evidence>
<dbReference type="SUPFAM" id="SSF54909">
    <property type="entry name" value="Dimeric alpha+beta barrel"/>
    <property type="match status" value="1"/>
</dbReference>
<dbReference type="InterPro" id="IPR011008">
    <property type="entry name" value="Dimeric_a/b-barrel"/>
</dbReference>
<evidence type="ECO:0000256" key="3">
    <source>
        <dbReference type="ARBA" id="ARBA00022617"/>
    </source>
</evidence>
<keyword evidence="7" id="KW-0408">Iron</keyword>
<keyword evidence="5" id="KW-0732">Signal</keyword>
<reference evidence="12 13" key="1">
    <citation type="submission" date="2013-08" db="EMBL/GenBank/DDBJ databases">
        <title>Intrasporangium oryzae NRRL B-24470.</title>
        <authorList>
            <person name="Liu H."/>
            <person name="Wang G."/>
        </authorList>
    </citation>
    <scope>NUCLEOTIDE SEQUENCE [LARGE SCALE GENOMIC DNA]</scope>
    <source>
        <strain evidence="12 13">NRRL B-24470</strain>
    </source>
</reference>
<dbReference type="InterPro" id="IPR048328">
    <property type="entry name" value="Dyp_perox_C"/>
</dbReference>
<evidence type="ECO:0000256" key="2">
    <source>
        <dbReference type="ARBA" id="ARBA00022559"/>
    </source>
</evidence>
<keyword evidence="2 12" id="KW-0575">Peroxidase</keyword>
<dbReference type="EMBL" id="AWSA01000056">
    <property type="protein sequence ID" value="EWT00066.1"/>
    <property type="molecule type" value="Genomic_DNA"/>
</dbReference>
<feature type="domain" description="Dyp-type peroxidase N-terminal" evidence="10">
    <location>
        <begin position="51"/>
        <end position="194"/>
    </location>
</feature>
<dbReference type="AlphaFoldDB" id="W9G1W5"/>
<dbReference type="GO" id="GO:0020037">
    <property type="term" value="F:heme binding"/>
    <property type="evidence" value="ECO:0007669"/>
    <property type="project" value="InterPro"/>
</dbReference>